<organism evidence="1 2">
    <name type="scientific">Streptomyces marokkonensis</name>
    <dbReference type="NCBI Taxonomy" id="324855"/>
    <lineage>
        <taxon>Bacteria</taxon>
        <taxon>Bacillati</taxon>
        <taxon>Actinomycetota</taxon>
        <taxon>Actinomycetes</taxon>
        <taxon>Kitasatosporales</taxon>
        <taxon>Streptomycetaceae</taxon>
        <taxon>Streptomyces</taxon>
    </lineage>
</organism>
<proteinExistence type="predicted"/>
<dbReference type="RefSeq" id="WP_149552054.1">
    <property type="nucleotide sequence ID" value="NZ_JBHVZQ010000002.1"/>
</dbReference>
<evidence type="ECO:0000313" key="1">
    <source>
        <dbReference type="EMBL" id="MFF1272583.1"/>
    </source>
</evidence>
<protein>
    <submittedName>
        <fullName evidence="1">Toxin-antitoxin system, toxin component</fullName>
    </submittedName>
</protein>
<reference evidence="1 2" key="1">
    <citation type="submission" date="2024-09" db="EMBL/GenBank/DDBJ databases">
        <title>The Natural Products Discovery Center: Release of the First 8490 Sequenced Strains for Exploring Actinobacteria Biosynthetic Diversity.</title>
        <authorList>
            <person name="Kalkreuter E."/>
            <person name="Kautsar S.A."/>
            <person name="Yang D."/>
            <person name="Bader C.D."/>
            <person name="Teijaro C.N."/>
            <person name="Fluegel L."/>
            <person name="Davis C.M."/>
            <person name="Simpson J.R."/>
            <person name="Lauterbach L."/>
            <person name="Steele A.D."/>
            <person name="Gui C."/>
            <person name="Meng S."/>
            <person name="Li G."/>
            <person name="Viehrig K."/>
            <person name="Ye F."/>
            <person name="Su P."/>
            <person name="Kiefer A.F."/>
            <person name="Nichols A."/>
            <person name="Cepeda A.J."/>
            <person name="Yan W."/>
            <person name="Fan B."/>
            <person name="Jiang Y."/>
            <person name="Adhikari A."/>
            <person name="Zheng C.-J."/>
            <person name="Schuster L."/>
            <person name="Cowan T.M."/>
            <person name="Smanski M.J."/>
            <person name="Chevrette M.G."/>
            <person name="De Carvalho L.P.S."/>
            <person name="Shen B."/>
        </authorList>
    </citation>
    <scope>NUCLEOTIDE SEQUENCE [LARGE SCALE GENOMIC DNA]</scope>
    <source>
        <strain evidence="1 2">NPDC058328</strain>
    </source>
</reference>
<gene>
    <name evidence="1" type="ORF">ACFVZC_04080</name>
</gene>
<dbReference type="EMBL" id="JBHVZQ010000002">
    <property type="protein sequence ID" value="MFF1272583.1"/>
    <property type="molecule type" value="Genomic_DNA"/>
</dbReference>
<evidence type="ECO:0000313" key="2">
    <source>
        <dbReference type="Proteomes" id="UP001601627"/>
    </source>
</evidence>
<name>A0ABW6Q064_9ACTN</name>
<dbReference type="Proteomes" id="UP001601627">
    <property type="component" value="Unassembled WGS sequence"/>
</dbReference>
<accession>A0ABW6Q064</accession>
<comment type="caution">
    <text evidence="1">The sequence shown here is derived from an EMBL/GenBank/DDBJ whole genome shotgun (WGS) entry which is preliminary data.</text>
</comment>
<sequence>MSTGTRAMRKLSAQLVSGLRPLTAETEVVPALSRALSLVRGRPVRLREAAFPPATASGVWVDRTDHDLIVYEENTGPEHQVVIIGHEAWHMFAGHGGDHGAAAARAAGTEAMEELAAFVAAVAGAARTGPSPVRHMDAGLHFAARTDGHELREELEAEHFGFRFATAVRAALDEARAAEDPRNLTGRIQASMAHRFRPV</sequence>
<keyword evidence="2" id="KW-1185">Reference proteome</keyword>